<dbReference type="GO" id="GO:0032259">
    <property type="term" value="P:methylation"/>
    <property type="evidence" value="ECO:0007669"/>
    <property type="project" value="UniProtKB-KW"/>
</dbReference>
<dbReference type="Proteomes" id="UP000198599">
    <property type="component" value="Unassembled WGS sequence"/>
</dbReference>
<dbReference type="STRING" id="1005928.SAMN04487859_1288"/>
<dbReference type="RefSeq" id="WP_092842011.1">
    <property type="nucleotide sequence ID" value="NZ_FOVP01000028.1"/>
</dbReference>
<organism evidence="2 3">
    <name type="scientific">Roseovarius lutimaris</name>
    <dbReference type="NCBI Taxonomy" id="1005928"/>
    <lineage>
        <taxon>Bacteria</taxon>
        <taxon>Pseudomonadati</taxon>
        <taxon>Pseudomonadota</taxon>
        <taxon>Alphaproteobacteria</taxon>
        <taxon>Rhodobacterales</taxon>
        <taxon>Roseobacteraceae</taxon>
        <taxon>Roseovarius</taxon>
    </lineage>
</organism>
<feature type="domain" description="Methyltransferase type 11" evidence="1">
    <location>
        <begin position="45"/>
        <end position="136"/>
    </location>
</feature>
<keyword evidence="2" id="KW-0489">Methyltransferase</keyword>
<keyword evidence="2" id="KW-0808">Transferase</keyword>
<evidence type="ECO:0000259" key="1">
    <source>
        <dbReference type="Pfam" id="PF08241"/>
    </source>
</evidence>
<name>A0A1I5GCG6_9RHOB</name>
<dbReference type="AlphaFoldDB" id="A0A1I5GCG6"/>
<dbReference type="OrthoDB" id="1853779at2"/>
<dbReference type="Gene3D" id="3.40.50.150">
    <property type="entry name" value="Vaccinia Virus protein VP39"/>
    <property type="match status" value="1"/>
</dbReference>
<dbReference type="Pfam" id="PF08241">
    <property type="entry name" value="Methyltransf_11"/>
    <property type="match status" value="1"/>
</dbReference>
<accession>A0A1I5GCG6</accession>
<dbReference type="SUPFAM" id="SSF53335">
    <property type="entry name" value="S-adenosyl-L-methionine-dependent methyltransferases"/>
    <property type="match status" value="1"/>
</dbReference>
<reference evidence="3" key="1">
    <citation type="submission" date="2016-10" db="EMBL/GenBank/DDBJ databases">
        <authorList>
            <person name="Varghese N."/>
            <person name="Submissions S."/>
        </authorList>
    </citation>
    <scope>NUCLEOTIDE SEQUENCE [LARGE SCALE GENOMIC DNA]</scope>
    <source>
        <strain evidence="3">DSM 28463</strain>
    </source>
</reference>
<dbReference type="GO" id="GO:0008757">
    <property type="term" value="F:S-adenosylmethionine-dependent methyltransferase activity"/>
    <property type="evidence" value="ECO:0007669"/>
    <property type="project" value="InterPro"/>
</dbReference>
<sequence length="191" mass="21357">MSYDIFKYWSTREKPNNPKSFIEDRLCFDINFIGTYAAGQGPVFELGPGIGRTFGAYDRGREVQTLDVTDRYCGELQQAAAKQGVVLKSAYIADLSKPFPFEDDAFDCGVAFQVFLHQPPAVFELAFSEMARICKSLVFNAGIHANSPAAVKAKNDHVFAHDYLAAAERNRLAFSRLAVRDMHIYAVTERV</sequence>
<dbReference type="EMBL" id="FOVP01000028">
    <property type="protein sequence ID" value="SFO33549.1"/>
    <property type="molecule type" value="Genomic_DNA"/>
</dbReference>
<proteinExistence type="predicted"/>
<dbReference type="InterPro" id="IPR013216">
    <property type="entry name" value="Methyltransf_11"/>
</dbReference>
<dbReference type="InterPro" id="IPR029063">
    <property type="entry name" value="SAM-dependent_MTases_sf"/>
</dbReference>
<evidence type="ECO:0000313" key="2">
    <source>
        <dbReference type="EMBL" id="SFO33549.1"/>
    </source>
</evidence>
<evidence type="ECO:0000313" key="3">
    <source>
        <dbReference type="Proteomes" id="UP000198599"/>
    </source>
</evidence>
<keyword evidence="3" id="KW-1185">Reference proteome</keyword>
<gene>
    <name evidence="2" type="ORF">SAMN04487859_1288</name>
</gene>
<protein>
    <submittedName>
        <fullName evidence="2">Methyltransferase domain-containing protein</fullName>
    </submittedName>
</protein>